<reference evidence="1 2" key="1">
    <citation type="submission" date="2019-10" db="EMBL/GenBank/DDBJ databases">
        <title>Dictyobacter vulcani sp. nov., within the class Ktedonobacteria, isolated from soil of volcanic Mt. Zao.</title>
        <authorList>
            <person name="Zheng Y."/>
            <person name="Wang C.M."/>
            <person name="Sakai Y."/>
            <person name="Abe K."/>
            <person name="Yokota A."/>
            <person name="Yabe S."/>
        </authorList>
    </citation>
    <scope>NUCLEOTIDE SEQUENCE [LARGE SCALE GENOMIC DNA]</scope>
    <source>
        <strain evidence="1 2">W12</strain>
    </source>
</reference>
<evidence type="ECO:0000313" key="2">
    <source>
        <dbReference type="Proteomes" id="UP000326912"/>
    </source>
</evidence>
<proteinExistence type="predicted"/>
<comment type="caution">
    <text evidence="1">The sequence shown here is derived from an EMBL/GenBank/DDBJ whole genome shotgun (WGS) entry which is preliminary data.</text>
</comment>
<sequence>METRLLGFEHAETVKDVANWANGIIGKEVPGEPGYTVVKVIQFQLVQLSNGYDVLVLVEVKEELEPLNLREADVEAIVNITSAVDERI</sequence>
<gene>
    <name evidence="1" type="ORF">KDW_63590</name>
</gene>
<accession>A0A5J4L0B0</accession>
<dbReference type="Proteomes" id="UP000326912">
    <property type="component" value="Unassembled WGS sequence"/>
</dbReference>
<dbReference type="EMBL" id="BKZW01000006">
    <property type="protein sequence ID" value="GER92197.1"/>
    <property type="molecule type" value="Genomic_DNA"/>
</dbReference>
<protein>
    <submittedName>
        <fullName evidence="1">Uncharacterized protein</fullName>
    </submittedName>
</protein>
<organism evidence="1 2">
    <name type="scientific">Dictyobacter vulcani</name>
    <dbReference type="NCBI Taxonomy" id="2607529"/>
    <lineage>
        <taxon>Bacteria</taxon>
        <taxon>Bacillati</taxon>
        <taxon>Chloroflexota</taxon>
        <taxon>Ktedonobacteria</taxon>
        <taxon>Ktedonobacterales</taxon>
        <taxon>Dictyobacteraceae</taxon>
        <taxon>Dictyobacter</taxon>
    </lineage>
</organism>
<dbReference type="AlphaFoldDB" id="A0A5J4L0B0"/>
<name>A0A5J4L0B0_9CHLR</name>
<evidence type="ECO:0000313" key="1">
    <source>
        <dbReference type="EMBL" id="GER92197.1"/>
    </source>
</evidence>
<keyword evidence="2" id="KW-1185">Reference proteome</keyword>
<dbReference type="RefSeq" id="WP_151759745.1">
    <property type="nucleotide sequence ID" value="NZ_BKZW01000006.1"/>
</dbReference>